<keyword evidence="4" id="KW-1185">Reference proteome</keyword>
<evidence type="ECO:0000313" key="3">
    <source>
        <dbReference type="EMBL" id="SFP40148.1"/>
    </source>
</evidence>
<dbReference type="InterPro" id="IPR029069">
    <property type="entry name" value="HotDog_dom_sf"/>
</dbReference>
<dbReference type="SUPFAM" id="SSF54637">
    <property type="entry name" value="Thioesterase/thiol ester dehydrase-isomerase"/>
    <property type="match status" value="2"/>
</dbReference>
<dbReference type="InterPro" id="IPR002539">
    <property type="entry name" value="MaoC-like_dom"/>
</dbReference>
<evidence type="ECO:0000256" key="1">
    <source>
        <dbReference type="SAM" id="MobiDB-lite"/>
    </source>
</evidence>
<dbReference type="RefSeq" id="WP_074913893.1">
    <property type="nucleotide sequence ID" value="NZ_FOXK01000002.1"/>
</dbReference>
<feature type="region of interest" description="Disordered" evidence="1">
    <location>
        <begin position="259"/>
        <end position="285"/>
    </location>
</feature>
<proteinExistence type="predicted"/>
<dbReference type="Gene3D" id="3.10.129.10">
    <property type="entry name" value="Hotdog Thioesterase"/>
    <property type="match status" value="1"/>
</dbReference>
<sequence length="285" mass="31925">MAIDWLDLDTPPALPGLFLRAALRRKVTGRKLPNIGLRCRVEVEPQHLARYRQVCTIENSPYLPPVYPHVLAFGLQMKLLTDRRFPFPLLGLVHLENRIRVLRPLGGLGPFQISVQVTDLQPHDKGATFSLITRLEDQLGLLWEGDSRILCRALRLEGQAPLRAERPPLELTPLADWDAPADTGRRYARVAGDYNPIHLYTATARLFGFPRAIAHGLWNKARSLAALHAHLPQAGYMVEVRFQKPVLLPTHVALQASEPGPSGQFRLIGENDTPHMAGSWQPLES</sequence>
<feature type="domain" description="MaoC-like" evidence="2">
    <location>
        <begin position="182"/>
        <end position="258"/>
    </location>
</feature>
<accession>A0A1I5Q1E2</accession>
<evidence type="ECO:0000313" key="4">
    <source>
        <dbReference type="Proteomes" id="UP000182025"/>
    </source>
</evidence>
<dbReference type="PANTHER" id="PTHR43841:SF1">
    <property type="entry name" value="3-HYDROXYACYL-THIOESTER DEHYDRATASE X"/>
    <property type="match status" value="1"/>
</dbReference>
<dbReference type="OrthoDB" id="9774179at2"/>
<dbReference type="GO" id="GO:0005835">
    <property type="term" value="C:fatty acid synthase complex"/>
    <property type="evidence" value="ECO:0007669"/>
    <property type="project" value="InterPro"/>
</dbReference>
<dbReference type="GO" id="GO:0004312">
    <property type="term" value="F:fatty acid synthase activity"/>
    <property type="evidence" value="ECO:0007669"/>
    <property type="project" value="InterPro"/>
</dbReference>
<dbReference type="InterPro" id="IPR003965">
    <property type="entry name" value="Fatty_acid_synthase"/>
</dbReference>
<name>A0A1I5Q1E2_9GAMM</name>
<evidence type="ECO:0000259" key="2">
    <source>
        <dbReference type="Pfam" id="PF01575"/>
    </source>
</evidence>
<dbReference type="AlphaFoldDB" id="A0A1I5Q1E2"/>
<dbReference type="Pfam" id="PF01575">
    <property type="entry name" value="MaoC_dehydratas"/>
    <property type="match status" value="1"/>
</dbReference>
<dbReference type="EMBL" id="FOXK01000002">
    <property type="protein sequence ID" value="SFP40148.1"/>
    <property type="molecule type" value="Genomic_DNA"/>
</dbReference>
<dbReference type="Proteomes" id="UP000182025">
    <property type="component" value="Unassembled WGS sequence"/>
</dbReference>
<protein>
    <submittedName>
        <fullName evidence="3">Acyl dehydratase</fullName>
    </submittedName>
</protein>
<gene>
    <name evidence="3" type="ORF">SAMN05216177_102575</name>
</gene>
<organism evidence="3 4">
    <name type="scientific">Ectopseudomonas toyotomiensis</name>
    <dbReference type="NCBI Taxonomy" id="554344"/>
    <lineage>
        <taxon>Bacteria</taxon>
        <taxon>Pseudomonadati</taxon>
        <taxon>Pseudomonadota</taxon>
        <taxon>Gammaproteobacteria</taxon>
        <taxon>Pseudomonadales</taxon>
        <taxon>Pseudomonadaceae</taxon>
        <taxon>Ectopseudomonas</taxon>
    </lineage>
</organism>
<reference evidence="4" key="1">
    <citation type="submission" date="2016-10" db="EMBL/GenBank/DDBJ databases">
        <authorList>
            <person name="Varghese N."/>
            <person name="Submissions S."/>
        </authorList>
    </citation>
    <scope>NUCLEOTIDE SEQUENCE [LARGE SCALE GENOMIC DNA]</scope>
    <source>
        <strain evidence="4">JCM 15604</strain>
    </source>
</reference>
<dbReference type="PANTHER" id="PTHR43841">
    <property type="entry name" value="3-HYDROXYACYL-THIOESTER DEHYDRATASE HTDX-RELATED"/>
    <property type="match status" value="1"/>
</dbReference>
<dbReference type="GO" id="GO:0006633">
    <property type="term" value="P:fatty acid biosynthetic process"/>
    <property type="evidence" value="ECO:0007669"/>
    <property type="project" value="InterPro"/>
</dbReference>
<dbReference type="PRINTS" id="PR01483">
    <property type="entry name" value="FASYNTHASE"/>
</dbReference>